<dbReference type="EC" id="2.3.1.266" evidence="3"/>
<reference evidence="6 7" key="1">
    <citation type="submission" date="2020-03" db="EMBL/GenBank/DDBJ databases">
        <authorList>
            <consortium name="Genoscope - CEA"/>
            <person name="William W."/>
        </authorList>
    </citation>
    <scope>NUCLEOTIDE SEQUENCE [LARGE SCALE GENOMIC DNA]</scope>
    <source>
        <strain evidence="7">DSM 16959</strain>
    </source>
</reference>
<dbReference type="InterPro" id="IPR050832">
    <property type="entry name" value="Bact_Acetyltransf"/>
</dbReference>
<dbReference type="GO" id="GO:0005737">
    <property type="term" value="C:cytoplasm"/>
    <property type="evidence" value="ECO:0007669"/>
    <property type="project" value="UniProtKB-SubCell"/>
</dbReference>
<comment type="subcellular location">
    <subcellularLocation>
        <location evidence="3">Cytoplasm</location>
    </subcellularLocation>
</comment>
<feature type="binding site" evidence="3">
    <location>
        <position position="136"/>
    </location>
    <ligand>
        <name>acetyl-CoA</name>
        <dbReference type="ChEBI" id="CHEBI:57288"/>
    </ligand>
</feature>
<dbReference type="KEGG" id="doe:DENOEST_1362"/>
<keyword evidence="1 3" id="KW-0808">Transferase</keyword>
<dbReference type="HAMAP" id="MF_02210">
    <property type="entry name" value="RimI"/>
    <property type="match status" value="1"/>
</dbReference>
<dbReference type="InterPro" id="IPR016181">
    <property type="entry name" value="Acyl_CoA_acyltransferase"/>
</dbReference>
<dbReference type="GO" id="GO:0008999">
    <property type="term" value="F:protein-N-terminal-alanine acetyltransferase activity"/>
    <property type="evidence" value="ECO:0007669"/>
    <property type="project" value="UniProtKB-UniRule"/>
</dbReference>
<protein>
    <recommendedName>
        <fullName evidence="3">[Ribosomal protein bS18]-alanine N-acetyltransferase</fullName>
        <ecNumber evidence="3">2.3.1.266</ecNumber>
    </recommendedName>
</protein>
<evidence type="ECO:0000256" key="4">
    <source>
        <dbReference type="SAM" id="MobiDB-lite"/>
    </source>
</evidence>
<feature type="active site" description="Proton donor" evidence="3">
    <location>
        <position position="143"/>
    </location>
</feature>
<dbReference type="InterPro" id="IPR000182">
    <property type="entry name" value="GNAT_dom"/>
</dbReference>
<dbReference type="PANTHER" id="PTHR43877">
    <property type="entry name" value="AMINOALKYLPHOSPHONATE N-ACETYLTRANSFERASE-RELATED-RELATED"/>
    <property type="match status" value="1"/>
</dbReference>
<comment type="catalytic activity">
    <reaction evidence="3">
        <text>N-terminal L-alanyl-[ribosomal protein bS18] + acetyl-CoA = N-terminal N(alpha)-acetyl-L-alanyl-[ribosomal protein bS18] + CoA + H(+)</text>
        <dbReference type="Rhea" id="RHEA:43756"/>
        <dbReference type="Rhea" id="RHEA-COMP:10676"/>
        <dbReference type="Rhea" id="RHEA-COMP:10677"/>
        <dbReference type="ChEBI" id="CHEBI:15378"/>
        <dbReference type="ChEBI" id="CHEBI:57287"/>
        <dbReference type="ChEBI" id="CHEBI:57288"/>
        <dbReference type="ChEBI" id="CHEBI:64718"/>
        <dbReference type="ChEBI" id="CHEBI:83683"/>
        <dbReference type="EC" id="2.3.1.266"/>
    </reaction>
</comment>
<feature type="active site" description="Proton acceptor" evidence="3">
    <location>
        <position position="131"/>
    </location>
</feature>
<dbReference type="AlphaFoldDB" id="A0A6S6XWQ1"/>
<keyword evidence="3" id="KW-0963">Cytoplasm</keyword>
<keyword evidence="7" id="KW-1185">Reference proteome</keyword>
<gene>
    <name evidence="3" type="primary">rimI</name>
    <name evidence="6" type="ORF">DENOEST_1362</name>
</gene>
<evidence type="ECO:0000256" key="3">
    <source>
        <dbReference type="HAMAP-Rule" id="MF_02210"/>
    </source>
</evidence>
<feature type="region of interest" description="Disordered" evidence="4">
    <location>
        <begin position="1"/>
        <end position="20"/>
    </location>
</feature>
<organism evidence="6 7">
    <name type="scientific">Denitratisoma oestradiolicum</name>
    <dbReference type="NCBI Taxonomy" id="311182"/>
    <lineage>
        <taxon>Bacteria</taxon>
        <taxon>Pseudomonadati</taxon>
        <taxon>Pseudomonadota</taxon>
        <taxon>Betaproteobacteria</taxon>
        <taxon>Nitrosomonadales</taxon>
        <taxon>Sterolibacteriaceae</taxon>
        <taxon>Denitratisoma</taxon>
    </lineage>
</organism>
<keyword evidence="2 3" id="KW-0012">Acyltransferase</keyword>
<dbReference type="NCBIfam" id="TIGR01575">
    <property type="entry name" value="rimI"/>
    <property type="match status" value="1"/>
</dbReference>
<dbReference type="CDD" id="cd04301">
    <property type="entry name" value="NAT_SF"/>
    <property type="match status" value="1"/>
</dbReference>
<feature type="domain" description="N-acetyltransferase" evidence="5">
    <location>
        <begin position="30"/>
        <end position="174"/>
    </location>
</feature>
<sequence>MCAYGSPRGGGRGEGRPVSAVPISISVPHPSFHAMTPADLDAVMEAENRIYEFPWSRGNFSDSLDSGYRSWVMRDGDELLGYGVVMMVLDEAHLLNISVLPERQGRGLGSRLLEFFFADARARRAVRMLLEVRPGNASGLRLYGRYGFAEIGRRRDYYPARNGREDAIVMERML</sequence>
<dbReference type="Gene3D" id="3.40.630.30">
    <property type="match status" value="1"/>
</dbReference>
<comment type="caution">
    <text evidence="3">Lacks conserved residue(s) required for the propagation of feature annotation.</text>
</comment>
<evidence type="ECO:0000313" key="6">
    <source>
        <dbReference type="EMBL" id="CAB1368527.1"/>
    </source>
</evidence>
<evidence type="ECO:0000256" key="1">
    <source>
        <dbReference type="ARBA" id="ARBA00022679"/>
    </source>
</evidence>
<dbReference type="Proteomes" id="UP000515733">
    <property type="component" value="Chromosome"/>
</dbReference>
<evidence type="ECO:0000313" key="7">
    <source>
        <dbReference type="Proteomes" id="UP000515733"/>
    </source>
</evidence>
<dbReference type="PROSITE" id="PS51186">
    <property type="entry name" value="GNAT"/>
    <property type="match status" value="1"/>
</dbReference>
<dbReference type="EMBL" id="LR778301">
    <property type="protein sequence ID" value="CAB1368527.1"/>
    <property type="molecule type" value="Genomic_DNA"/>
</dbReference>
<comment type="similarity">
    <text evidence="3">Belongs to the acetyltransferase family. RimI subfamily.</text>
</comment>
<dbReference type="InterPro" id="IPR006464">
    <property type="entry name" value="AcTrfase_RimI/Ard1"/>
</dbReference>
<name>A0A6S6XWQ1_9PROT</name>
<dbReference type="Pfam" id="PF00583">
    <property type="entry name" value="Acetyltransf_1"/>
    <property type="match status" value="1"/>
</dbReference>
<comment type="function">
    <text evidence="3">Acetylates the N-terminal alanine of ribosomal protein bS18.</text>
</comment>
<evidence type="ECO:0000256" key="2">
    <source>
        <dbReference type="ARBA" id="ARBA00023315"/>
    </source>
</evidence>
<dbReference type="InterPro" id="IPR043690">
    <property type="entry name" value="RimI"/>
</dbReference>
<proteinExistence type="inferred from homology"/>
<evidence type="ECO:0000259" key="5">
    <source>
        <dbReference type="PROSITE" id="PS51186"/>
    </source>
</evidence>
<dbReference type="SUPFAM" id="SSF55729">
    <property type="entry name" value="Acyl-CoA N-acyltransferases (Nat)"/>
    <property type="match status" value="1"/>
</dbReference>
<accession>A0A6S6XWQ1</accession>